<feature type="transmembrane region" description="Helical" evidence="1">
    <location>
        <begin position="62"/>
        <end position="83"/>
    </location>
</feature>
<gene>
    <name evidence="2" type="ORF">AMON00008_LOCUS62755</name>
</gene>
<dbReference type="AlphaFoldDB" id="A0A7S4T4T6"/>
<feature type="transmembrane region" description="Helical" evidence="1">
    <location>
        <begin position="265"/>
        <end position="285"/>
    </location>
</feature>
<keyword evidence="1" id="KW-0812">Transmembrane</keyword>
<name>A0A7S4T4T6_9DINO</name>
<evidence type="ECO:0000313" key="2">
    <source>
        <dbReference type="EMBL" id="CAE4665717.1"/>
    </source>
</evidence>
<feature type="transmembrane region" description="Helical" evidence="1">
    <location>
        <begin position="233"/>
        <end position="253"/>
    </location>
</feature>
<reference evidence="2" key="1">
    <citation type="submission" date="2021-01" db="EMBL/GenBank/DDBJ databases">
        <authorList>
            <person name="Corre E."/>
            <person name="Pelletier E."/>
            <person name="Niang G."/>
            <person name="Scheremetjew M."/>
            <person name="Finn R."/>
            <person name="Kale V."/>
            <person name="Holt S."/>
            <person name="Cochrane G."/>
            <person name="Meng A."/>
            <person name="Brown T."/>
            <person name="Cohen L."/>
        </authorList>
    </citation>
    <scope>NUCLEOTIDE SEQUENCE</scope>
    <source>
        <strain evidence="2">CCMP3105</strain>
    </source>
</reference>
<protein>
    <submittedName>
        <fullName evidence="2">Uncharacterized protein</fullName>
    </submittedName>
</protein>
<evidence type="ECO:0000256" key="1">
    <source>
        <dbReference type="SAM" id="Phobius"/>
    </source>
</evidence>
<sequence length="459" mass="49970">MARLHSAGVVCAFLAGQGDGLLARLWLGMQILGWLLAAGIAMNSACSWARNWGRFHSEVSTMIGGLKTLGFMILDVLAVPVLLNARRVRHHAWAWSEGLVAPGGNGKARAARPRGRAAALVTAGLLLAVVQALYWSMFLWDNWPRWETNPRYMTLTAVASVVLVLTAPGLVCSVFPALVARQEAGIAFRAFVDEVRAATGSSQCDWRHLLTRYGELDTRIGSLSAELSPVVRAWFWALGLSAALHGVSIWLWMDKIHLAPPHAVYGTQALAVLYGLIFLAVFFAFAGMGRLQEELVGLTKSQLGVCQVDGLEPLLMALQHFKTTSISWTVELWQGSTMEINQLRGRFLSVAFLLNIMAKNLPRLLHLWCAAGIGKCKPKTRFSVLPWVHFPQEAQAGGRTRAFSMPWTTGPLPVPFAAGGRGSSPGPVAGLRSLGLIAVACVPCRGRQRRQSCRHRGVQ</sequence>
<feature type="transmembrane region" description="Helical" evidence="1">
    <location>
        <begin position="117"/>
        <end position="137"/>
    </location>
</feature>
<keyword evidence="1" id="KW-1133">Transmembrane helix</keyword>
<feature type="transmembrane region" description="Helical" evidence="1">
    <location>
        <begin position="157"/>
        <end position="179"/>
    </location>
</feature>
<keyword evidence="1" id="KW-0472">Membrane</keyword>
<proteinExistence type="predicted"/>
<feature type="transmembrane region" description="Helical" evidence="1">
    <location>
        <begin position="21"/>
        <end position="42"/>
    </location>
</feature>
<dbReference type="EMBL" id="HBNR01087532">
    <property type="protein sequence ID" value="CAE4665717.1"/>
    <property type="molecule type" value="Transcribed_RNA"/>
</dbReference>
<organism evidence="2">
    <name type="scientific">Alexandrium monilatum</name>
    <dbReference type="NCBI Taxonomy" id="311494"/>
    <lineage>
        <taxon>Eukaryota</taxon>
        <taxon>Sar</taxon>
        <taxon>Alveolata</taxon>
        <taxon>Dinophyceae</taxon>
        <taxon>Gonyaulacales</taxon>
        <taxon>Pyrocystaceae</taxon>
        <taxon>Alexandrium</taxon>
    </lineage>
</organism>
<accession>A0A7S4T4T6</accession>